<dbReference type="PANTHER" id="PTHR43082:SF3">
    <property type="entry name" value="FERREDOXIN-LIKE PROTEIN YDIT"/>
    <property type="match status" value="1"/>
</dbReference>
<dbReference type="Proteomes" id="UP000716004">
    <property type="component" value="Unassembled WGS sequence"/>
</dbReference>
<dbReference type="AlphaFoldDB" id="A0A8J7YQS1"/>
<evidence type="ECO:0000256" key="2">
    <source>
        <dbReference type="ARBA" id="ARBA00022723"/>
    </source>
</evidence>
<dbReference type="Gene3D" id="3.30.70.20">
    <property type="match status" value="1"/>
</dbReference>
<keyword evidence="4" id="KW-0408">Iron</keyword>
<dbReference type="GO" id="GO:0051536">
    <property type="term" value="F:iron-sulfur cluster binding"/>
    <property type="evidence" value="ECO:0007669"/>
    <property type="project" value="UniProtKB-KW"/>
</dbReference>
<keyword evidence="5" id="KW-0411">Iron-sulfur</keyword>
<proteinExistence type="predicted"/>
<evidence type="ECO:0000313" key="7">
    <source>
        <dbReference type="EMBL" id="MBX8631335.1"/>
    </source>
</evidence>
<dbReference type="EMBL" id="JAHEAC010000099">
    <property type="protein sequence ID" value="MBX8644775.1"/>
    <property type="molecule type" value="Genomic_DNA"/>
</dbReference>
<dbReference type="PROSITE" id="PS51379">
    <property type="entry name" value="4FE4S_FER_2"/>
    <property type="match status" value="1"/>
</dbReference>
<gene>
    <name evidence="7" type="ORF">J9259_02260</name>
    <name evidence="8" type="ORF">KIY12_08675</name>
</gene>
<dbReference type="EMBL" id="JAGVSJ010000003">
    <property type="protein sequence ID" value="MBX8631335.1"/>
    <property type="molecule type" value="Genomic_DNA"/>
</dbReference>
<protein>
    <submittedName>
        <fullName evidence="8">4Fe-4S dicluster domain-containing protein</fullName>
    </submittedName>
</protein>
<comment type="caution">
    <text evidence="8">The sequence shown here is derived from an EMBL/GenBank/DDBJ whole genome shotgun (WGS) entry which is preliminary data.</text>
</comment>
<accession>A0A8J7YQS1</accession>
<keyword evidence="1" id="KW-0813">Transport</keyword>
<dbReference type="GO" id="GO:0005506">
    <property type="term" value="F:iron ion binding"/>
    <property type="evidence" value="ECO:0007669"/>
    <property type="project" value="InterPro"/>
</dbReference>
<evidence type="ECO:0000256" key="4">
    <source>
        <dbReference type="ARBA" id="ARBA00023004"/>
    </source>
</evidence>
<dbReference type="InterPro" id="IPR017896">
    <property type="entry name" value="4Fe4S_Fe-S-bd"/>
</dbReference>
<reference evidence="8" key="1">
    <citation type="submission" date="2021-05" db="EMBL/GenBank/DDBJ databases">
        <title>Genomic insights into ecological role and evolution of a novel Thermoplasmata order Candidatus Sysuiplasmatales.</title>
        <authorList>
            <person name="Yuan Y."/>
        </authorList>
    </citation>
    <scope>NUCLEOTIDE SEQUENCE</scope>
    <source>
        <strain evidence="8">TUT19-bin139</strain>
        <strain evidence="7">YP2-bin.285</strain>
    </source>
</reference>
<evidence type="ECO:0000256" key="1">
    <source>
        <dbReference type="ARBA" id="ARBA00022448"/>
    </source>
</evidence>
<evidence type="ECO:0000256" key="3">
    <source>
        <dbReference type="ARBA" id="ARBA00022982"/>
    </source>
</evidence>
<dbReference type="Pfam" id="PF13237">
    <property type="entry name" value="Fer4_10"/>
    <property type="match status" value="1"/>
</dbReference>
<evidence type="ECO:0000256" key="5">
    <source>
        <dbReference type="ARBA" id="ARBA00023014"/>
    </source>
</evidence>
<dbReference type="PIRSF" id="PIRSF036548">
    <property type="entry name" value="Fdx_FixX"/>
    <property type="match status" value="1"/>
</dbReference>
<dbReference type="PANTHER" id="PTHR43082">
    <property type="entry name" value="FERREDOXIN-LIKE"/>
    <property type="match status" value="1"/>
</dbReference>
<evidence type="ECO:0000313" key="9">
    <source>
        <dbReference type="Proteomes" id="UP000750197"/>
    </source>
</evidence>
<keyword evidence="3" id="KW-0249">Electron transport</keyword>
<organism evidence="8 9">
    <name type="scientific">Candidatus Sysuiplasma superficiale</name>
    <dbReference type="NCBI Taxonomy" id="2823368"/>
    <lineage>
        <taxon>Archaea</taxon>
        <taxon>Methanobacteriati</taxon>
        <taxon>Thermoplasmatota</taxon>
        <taxon>Thermoplasmata</taxon>
        <taxon>Candidatus Sysuiplasmatales</taxon>
        <taxon>Candidatus Sysuiplasmataceae</taxon>
        <taxon>Candidatus Sysuiplasma</taxon>
    </lineage>
</organism>
<dbReference type="Proteomes" id="UP000750197">
    <property type="component" value="Unassembled WGS sequence"/>
</dbReference>
<dbReference type="InterPro" id="IPR012206">
    <property type="entry name" value="Fd_FixX"/>
</dbReference>
<sequence length="103" mass="11388">MDENRAKAEALSVEDRTGLDSYDFGRNDFIVVDTSICESCSTKPCLYVCPAKVYKLDSEGKFIYNTEGCMELGACVIVCRHIGKGAIRWSYPEGGKGIAYHYG</sequence>
<feature type="domain" description="4Fe-4S ferredoxin-type" evidence="6">
    <location>
        <begin position="28"/>
        <end position="59"/>
    </location>
</feature>
<keyword evidence="2" id="KW-0479">Metal-binding</keyword>
<evidence type="ECO:0000313" key="8">
    <source>
        <dbReference type="EMBL" id="MBX8644775.1"/>
    </source>
</evidence>
<dbReference type="SUPFAM" id="SSF54862">
    <property type="entry name" value="4Fe-4S ferredoxins"/>
    <property type="match status" value="1"/>
</dbReference>
<name>A0A8J7YQS1_9ARCH</name>
<evidence type="ECO:0000259" key="6">
    <source>
        <dbReference type="PROSITE" id="PS51379"/>
    </source>
</evidence>